<protein>
    <submittedName>
        <fullName evidence="3">NADPH:quinone reductase</fullName>
    </submittedName>
</protein>
<gene>
    <name evidence="3" type="ORF">ACFOSD_12835</name>
</gene>
<name>A0ABV8BFU1_9GAMM</name>
<dbReference type="InterPro" id="IPR013154">
    <property type="entry name" value="ADH-like_N"/>
</dbReference>
<dbReference type="EMBL" id="JBHSAL010000002">
    <property type="protein sequence ID" value="MFC3889278.1"/>
    <property type="molecule type" value="Genomic_DNA"/>
</dbReference>
<dbReference type="InterPro" id="IPR011032">
    <property type="entry name" value="GroES-like_sf"/>
</dbReference>
<keyword evidence="4" id="KW-1185">Reference proteome</keyword>
<evidence type="ECO:0000313" key="4">
    <source>
        <dbReference type="Proteomes" id="UP001595842"/>
    </source>
</evidence>
<dbReference type="InterPro" id="IPR013149">
    <property type="entry name" value="ADH-like_C"/>
</dbReference>
<evidence type="ECO:0000313" key="3">
    <source>
        <dbReference type="EMBL" id="MFC3889278.1"/>
    </source>
</evidence>
<comment type="caution">
    <text evidence="3">The sequence shown here is derived from an EMBL/GenBank/DDBJ whole genome shotgun (WGS) entry which is preliminary data.</text>
</comment>
<sequence length="328" mass="34582">MLKKQKVNLMKAMRSHEHGDVDVLNLETVDQPTPNDDQLLIAVKAAGVNPVDTYIRAGINNYSAKFPHTPGMDGAGEVAAVGKNVVGFAVGDRVYFNRNLTGSAAEFALCEPSNCFPLADAVSFAEGAGIGVPYTTAHRALFGRAQAKAGEKVLIHGATGAVGIACVQLAKAAGLTVVASAGTDEGAKLLEKQGADMIIRHDAEGHLDSYSSFDSGFNIIIEMLANVNLDIDLKALARQGRVVVVGNRGTVEINPRDLMARDAQVMGMAVMNMTPADHQQTAKAMYPLFAAGLLKPVVRKEYALTELPQAHLDVLKPGALGNLVITVG</sequence>
<dbReference type="PANTHER" id="PTHR44154:SF1">
    <property type="entry name" value="QUINONE OXIDOREDUCTASE"/>
    <property type="match status" value="1"/>
</dbReference>
<dbReference type="Gene3D" id="3.40.50.720">
    <property type="entry name" value="NAD(P)-binding Rossmann-like Domain"/>
    <property type="match status" value="1"/>
</dbReference>
<evidence type="ECO:0000259" key="2">
    <source>
        <dbReference type="SMART" id="SM00829"/>
    </source>
</evidence>
<dbReference type="Proteomes" id="UP001595842">
    <property type="component" value="Unassembled WGS sequence"/>
</dbReference>
<dbReference type="Gene3D" id="3.90.180.10">
    <property type="entry name" value="Medium-chain alcohol dehydrogenases, catalytic domain"/>
    <property type="match status" value="1"/>
</dbReference>
<dbReference type="PANTHER" id="PTHR44154">
    <property type="entry name" value="QUINONE OXIDOREDUCTASE"/>
    <property type="match status" value="1"/>
</dbReference>
<dbReference type="InterPro" id="IPR036291">
    <property type="entry name" value="NAD(P)-bd_dom_sf"/>
</dbReference>
<evidence type="ECO:0000256" key="1">
    <source>
        <dbReference type="ARBA" id="ARBA00022857"/>
    </source>
</evidence>
<accession>A0ABV8BFU1</accession>
<proteinExistence type="predicted"/>
<dbReference type="CDD" id="cd08253">
    <property type="entry name" value="zeta_crystallin"/>
    <property type="match status" value="1"/>
</dbReference>
<dbReference type="RefSeq" id="WP_380697148.1">
    <property type="nucleotide sequence ID" value="NZ_JBHSAL010000002.1"/>
</dbReference>
<keyword evidence="1" id="KW-0521">NADP</keyword>
<dbReference type="SUPFAM" id="SSF51735">
    <property type="entry name" value="NAD(P)-binding Rossmann-fold domains"/>
    <property type="match status" value="1"/>
</dbReference>
<organism evidence="3 4">
    <name type="scientific">Salinispirillum marinum</name>
    <dbReference type="NCBI Taxonomy" id="1485203"/>
    <lineage>
        <taxon>Bacteria</taxon>
        <taxon>Pseudomonadati</taxon>
        <taxon>Pseudomonadota</taxon>
        <taxon>Gammaproteobacteria</taxon>
        <taxon>Oceanospirillales</taxon>
        <taxon>Saccharospirillaceae</taxon>
        <taxon>Salinispirillum</taxon>
    </lineage>
</organism>
<reference evidence="4" key="1">
    <citation type="journal article" date="2019" name="Int. J. Syst. Evol. Microbiol.">
        <title>The Global Catalogue of Microorganisms (GCM) 10K type strain sequencing project: providing services to taxonomists for standard genome sequencing and annotation.</title>
        <authorList>
            <consortium name="The Broad Institute Genomics Platform"/>
            <consortium name="The Broad Institute Genome Sequencing Center for Infectious Disease"/>
            <person name="Wu L."/>
            <person name="Ma J."/>
        </authorList>
    </citation>
    <scope>NUCLEOTIDE SEQUENCE [LARGE SCALE GENOMIC DNA]</scope>
    <source>
        <strain evidence="4">IBRC-M 10765</strain>
    </source>
</reference>
<feature type="domain" description="Enoyl reductase (ER)" evidence="2">
    <location>
        <begin position="19"/>
        <end position="325"/>
    </location>
</feature>
<dbReference type="InterPro" id="IPR051603">
    <property type="entry name" value="Zinc-ADH_QOR/CCCR"/>
</dbReference>
<dbReference type="Pfam" id="PF08240">
    <property type="entry name" value="ADH_N"/>
    <property type="match status" value="1"/>
</dbReference>
<dbReference type="Pfam" id="PF00107">
    <property type="entry name" value="ADH_zinc_N"/>
    <property type="match status" value="1"/>
</dbReference>
<dbReference type="InterPro" id="IPR020843">
    <property type="entry name" value="ER"/>
</dbReference>
<dbReference type="SUPFAM" id="SSF50129">
    <property type="entry name" value="GroES-like"/>
    <property type="match status" value="1"/>
</dbReference>
<dbReference type="SMART" id="SM00829">
    <property type="entry name" value="PKS_ER"/>
    <property type="match status" value="1"/>
</dbReference>